<keyword evidence="1" id="KW-1133">Transmembrane helix</keyword>
<evidence type="ECO:0000259" key="2">
    <source>
        <dbReference type="Pfam" id="PF01578"/>
    </source>
</evidence>
<dbReference type="PANTHER" id="PTHR38034:SF1">
    <property type="entry name" value="INNER MEMBRANE PROTEIN YPJD"/>
    <property type="match status" value="1"/>
</dbReference>
<dbReference type="AlphaFoldDB" id="A0A0F5JVI2"/>
<dbReference type="GO" id="GO:0017004">
    <property type="term" value="P:cytochrome complex assembly"/>
    <property type="evidence" value="ECO:0007669"/>
    <property type="project" value="InterPro"/>
</dbReference>
<accession>A0A0F5JVI2</accession>
<feature type="transmembrane region" description="Helical" evidence="1">
    <location>
        <begin position="6"/>
        <end position="24"/>
    </location>
</feature>
<feature type="transmembrane region" description="Helical" evidence="1">
    <location>
        <begin position="93"/>
        <end position="113"/>
    </location>
</feature>
<dbReference type="EMBL" id="LAQU01000029">
    <property type="protein sequence ID" value="KKB61876.1"/>
    <property type="molecule type" value="Genomic_DNA"/>
</dbReference>
<dbReference type="InterPro" id="IPR002541">
    <property type="entry name" value="Cyt_c_assembly"/>
</dbReference>
<feature type="transmembrane region" description="Helical" evidence="1">
    <location>
        <begin position="159"/>
        <end position="182"/>
    </location>
</feature>
<evidence type="ECO:0000256" key="1">
    <source>
        <dbReference type="SAM" id="Phobius"/>
    </source>
</evidence>
<dbReference type="PATRIC" id="fig|28092.6.peg.4811"/>
<reference evidence="3 4" key="1">
    <citation type="submission" date="2015-03" db="EMBL/GenBank/DDBJ databases">
        <title>Draft Genome Sequence of Burkholderia andropogonis type strain ICMP2807, isolated from Sorghum bicolor.</title>
        <authorList>
            <person name="Lopes-Santos L."/>
            <person name="Castro D.B."/>
            <person name="Ottoboni L.M."/>
            <person name="Park D."/>
            <person name="Weirc B.S."/>
            <person name="Destefano S.A."/>
        </authorList>
    </citation>
    <scope>NUCLEOTIDE SEQUENCE [LARGE SCALE GENOMIC DNA]</scope>
    <source>
        <strain evidence="3 4">ICMP2807</strain>
    </source>
</reference>
<keyword evidence="1" id="KW-0812">Transmembrane</keyword>
<dbReference type="InterPro" id="IPR052372">
    <property type="entry name" value="YpjD/HemX"/>
</dbReference>
<sequence length="342" mass="36938">MIIVLYAVTALLYGGLSIAAWRAFRQQPELRTDPESPGGFGTPLMQGVSPVQTSAAAARNGMMPISGRLALLVALLAHGLLLHITIFPSNGMYFGFALSLSSMLWLGAGIYMIESWFFPLEGLGVLVLPLAALASLLPLPFNGVRVLDYAADPLFKVHFLIANVSYGLLAIAALHAVLMLFVERRLHAARRGRAAVGATYPRAHGAQGAGTISTGAPGRFGAPMSASGSWFRSWVDVLPPLLTMEKLLFRMISAGFALLTLTLVSGALFSEQLLDRAFSLDHKTVFAVLSWLMFGGLVAGRHFYGWRGRTALRWVLASFVALLLAYVGSRFVLEVLLHRQVV</sequence>
<protein>
    <submittedName>
        <fullName evidence="3">ABC transporter permease</fullName>
    </submittedName>
</protein>
<feature type="transmembrane region" description="Helical" evidence="1">
    <location>
        <begin position="120"/>
        <end position="139"/>
    </location>
</feature>
<dbReference type="RefSeq" id="WP_024901850.1">
    <property type="nucleotide sequence ID" value="NZ_CADFGU010000006.1"/>
</dbReference>
<feature type="transmembrane region" description="Helical" evidence="1">
    <location>
        <begin position="247"/>
        <end position="269"/>
    </location>
</feature>
<proteinExistence type="predicted"/>
<name>A0A0F5JVI2_9BURK</name>
<feature type="transmembrane region" description="Helical" evidence="1">
    <location>
        <begin position="69"/>
        <end position="87"/>
    </location>
</feature>
<organism evidence="3 4">
    <name type="scientific">Robbsia andropogonis</name>
    <dbReference type="NCBI Taxonomy" id="28092"/>
    <lineage>
        <taxon>Bacteria</taxon>
        <taxon>Pseudomonadati</taxon>
        <taxon>Pseudomonadota</taxon>
        <taxon>Betaproteobacteria</taxon>
        <taxon>Burkholderiales</taxon>
        <taxon>Burkholderiaceae</taxon>
        <taxon>Robbsia</taxon>
    </lineage>
</organism>
<feature type="domain" description="Cytochrome c assembly protein" evidence="2">
    <location>
        <begin position="71"/>
        <end position="336"/>
    </location>
</feature>
<keyword evidence="1" id="KW-0472">Membrane</keyword>
<keyword evidence="4" id="KW-1185">Reference proteome</keyword>
<dbReference type="PANTHER" id="PTHR38034">
    <property type="entry name" value="INNER MEMBRANE PROTEIN YPJD"/>
    <property type="match status" value="1"/>
</dbReference>
<feature type="transmembrane region" description="Helical" evidence="1">
    <location>
        <begin position="284"/>
        <end position="304"/>
    </location>
</feature>
<gene>
    <name evidence="3" type="ORF">WM40_20455</name>
</gene>
<feature type="transmembrane region" description="Helical" evidence="1">
    <location>
        <begin position="311"/>
        <end position="333"/>
    </location>
</feature>
<comment type="caution">
    <text evidence="3">The sequence shown here is derived from an EMBL/GenBank/DDBJ whole genome shotgun (WGS) entry which is preliminary data.</text>
</comment>
<dbReference type="GO" id="GO:0020037">
    <property type="term" value="F:heme binding"/>
    <property type="evidence" value="ECO:0007669"/>
    <property type="project" value="InterPro"/>
</dbReference>
<dbReference type="Pfam" id="PF01578">
    <property type="entry name" value="Cytochrom_C_asm"/>
    <property type="match status" value="1"/>
</dbReference>
<dbReference type="Proteomes" id="UP000033618">
    <property type="component" value="Unassembled WGS sequence"/>
</dbReference>
<dbReference type="STRING" id="28092.WM40_20455"/>
<evidence type="ECO:0000313" key="3">
    <source>
        <dbReference type="EMBL" id="KKB61876.1"/>
    </source>
</evidence>
<dbReference type="OrthoDB" id="9780793at2"/>
<evidence type="ECO:0000313" key="4">
    <source>
        <dbReference type="Proteomes" id="UP000033618"/>
    </source>
</evidence>